<accession>A0A917J8V8</accession>
<evidence type="ECO:0000313" key="3">
    <source>
        <dbReference type="Proteomes" id="UP000662074"/>
    </source>
</evidence>
<keyword evidence="1" id="KW-0472">Membrane</keyword>
<evidence type="ECO:0000313" key="2">
    <source>
        <dbReference type="EMBL" id="GGI50799.1"/>
    </source>
</evidence>
<dbReference type="RefSeq" id="WP_188416285.1">
    <property type="nucleotide sequence ID" value="NZ_BMDO01000005.1"/>
</dbReference>
<protein>
    <submittedName>
        <fullName evidence="2">Uncharacterized protein</fullName>
    </submittedName>
</protein>
<comment type="caution">
    <text evidence="2">The sequence shown here is derived from an EMBL/GenBank/DDBJ whole genome shotgun (WGS) entry which is preliminary data.</text>
</comment>
<feature type="transmembrane region" description="Helical" evidence="1">
    <location>
        <begin position="183"/>
        <end position="201"/>
    </location>
</feature>
<feature type="transmembrane region" description="Helical" evidence="1">
    <location>
        <begin position="54"/>
        <end position="73"/>
    </location>
</feature>
<keyword evidence="1" id="KW-0812">Transmembrane</keyword>
<feature type="transmembrane region" description="Helical" evidence="1">
    <location>
        <begin position="21"/>
        <end position="42"/>
    </location>
</feature>
<dbReference type="AlphaFoldDB" id="A0A917J8V8"/>
<proteinExistence type="predicted"/>
<sequence>MEGVKSFFESFKEFVWDIIGYFIPGLYLLLILSVCINPKYFYHSNLISSTTNEMSPVVCFLAYILGYIIYGYSELKERKMGKRSYLKLKENEAKVRKTYINALDILKNKPLPPGMTAIDFDSLREVRNIMMSLSPEADQKIYTFMFRSELSRHIGNVSITIGCFGLLHSIAKHCFVQLDFFKSGSHFWILYLALIGSYFLLRETRNRFYAIALSLPFSIYLSKQLTNGATT</sequence>
<gene>
    <name evidence="2" type="ORF">GCM10011425_20110</name>
</gene>
<evidence type="ECO:0000256" key="1">
    <source>
        <dbReference type="SAM" id="Phobius"/>
    </source>
</evidence>
<keyword evidence="3" id="KW-1185">Reference proteome</keyword>
<keyword evidence="1" id="KW-1133">Transmembrane helix</keyword>
<dbReference type="Proteomes" id="UP000662074">
    <property type="component" value="Unassembled WGS sequence"/>
</dbReference>
<feature type="transmembrane region" description="Helical" evidence="1">
    <location>
        <begin position="154"/>
        <end position="171"/>
    </location>
</feature>
<dbReference type="EMBL" id="BMDO01000005">
    <property type="protein sequence ID" value="GGI50799.1"/>
    <property type="molecule type" value="Genomic_DNA"/>
</dbReference>
<reference evidence="2" key="1">
    <citation type="journal article" date="2014" name="Int. J. Syst. Evol. Microbiol.">
        <title>Complete genome sequence of Corynebacterium casei LMG S-19264T (=DSM 44701T), isolated from a smear-ripened cheese.</title>
        <authorList>
            <consortium name="US DOE Joint Genome Institute (JGI-PGF)"/>
            <person name="Walter F."/>
            <person name="Albersmeier A."/>
            <person name="Kalinowski J."/>
            <person name="Ruckert C."/>
        </authorList>
    </citation>
    <scope>NUCLEOTIDE SEQUENCE</scope>
    <source>
        <strain evidence="2">CCM 8711</strain>
    </source>
</reference>
<reference evidence="2" key="2">
    <citation type="submission" date="2020-09" db="EMBL/GenBank/DDBJ databases">
        <authorList>
            <person name="Sun Q."/>
            <person name="Sedlacek I."/>
        </authorList>
    </citation>
    <scope>NUCLEOTIDE SEQUENCE</scope>
    <source>
        <strain evidence="2">CCM 8711</strain>
    </source>
</reference>
<name>A0A917J8V8_9SPHI</name>
<organism evidence="2 3">
    <name type="scientific">Mucilaginibacter galii</name>
    <dbReference type="NCBI Taxonomy" id="2005073"/>
    <lineage>
        <taxon>Bacteria</taxon>
        <taxon>Pseudomonadati</taxon>
        <taxon>Bacteroidota</taxon>
        <taxon>Sphingobacteriia</taxon>
        <taxon>Sphingobacteriales</taxon>
        <taxon>Sphingobacteriaceae</taxon>
        <taxon>Mucilaginibacter</taxon>
    </lineage>
</organism>